<gene>
    <name evidence="1" type="ORF">LSINAPIS_LOCUS525</name>
</gene>
<protein>
    <submittedName>
        <fullName evidence="1">Uncharacterized protein</fullName>
    </submittedName>
</protein>
<evidence type="ECO:0000313" key="1">
    <source>
        <dbReference type="EMBL" id="VVC86761.1"/>
    </source>
</evidence>
<accession>A0A5E4PNY2</accession>
<dbReference type="Proteomes" id="UP000324832">
    <property type="component" value="Unassembled WGS sequence"/>
</dbReference>
<evidence type="ECO:0000313" key="2">
    <source>
        <dbReference type="Proteomes" id="UP000324832"/>
    </source>
</evidence>
<organism evidence="1 2">
    <name type="scientific">Leptidea sinapis</name>
    <dbReference type="NCBI Taxonomy" id="189913"/>
    <lineage>
        <taxon>Eukaryota</taxon>
        <taxon>Metazoa</taxon>
        <taxon>Ecdysozoa</taxon>
        <taxon>Arthropoda</taxon>
        <taxon>Hexapoda</taxon>
        <taxon>Insecta</taxon>
        <taxon>Pterygota</taxon>
        <taxon>Neoptera</taxon>
        <taxon>Endopterygota</taxon>
        <taxon>Lepidoptera</taxon>
        <taxon>Glossata</taxon>
        <taxon>Ditrysia</taxon>
        <taxon>Papilionoidea</taxon>
        <taxon>Pieridae</taxon>
        <taxon>Dismorphiinae</taxon>
        <taxon>Leptidea</taxon>
    </lineage>
</organism>
<dbReference type="AlphaFoldDB" id="A0A5E4PNY2"/>
<keyword evidence="2" id="KW-1185">Reference proteome</keyword>
<reference evidence="1 2" key="1">
    <citation type="submission" date="2017-07" db="EMBL/GenBank/DDBJ databases">
        <authorList>
            <person name="Talla V."/>
            <person name="Backstrom N."/>
        </authorList>
    </citation>
    <scope>NUCLEOTIDE SEQUENCE [LARGE SCALE GENOMIC DNA]</scope>
</reference>
<sequence>MPDSGVVSMSSIGDRNGLGLGVKCSNESATTIRCAVILAKVGGGQAHLSAGQHCYVPRVCSLARISDVVTLPSQLHQAS</sequence>
<name>A0A5E4PNY2_9NEOP</name>
<proteinExistence type="predicted"/>
<dbReference type="EMBL" id="FZQP02000016">
    <property type="protein sequence ID" value="VVC86761.1"/>
    <property type="molecule type" value="Genomic_DNA"/>
</dbReference>